<keyword evidence="3" id="KW-1185">Reference proteome</keyword>
<accession>A0A7H8TQ77</accession>
<dbReference type="AlphaFoldDB" id="A0A7H8TQ77"/>
<dbReference type="EMBL" id="CP056041">
    <property type="protein sequence ID" value="QKZ24290.1"/>
    <property type="molecule type" value="Genomic_DNA"/>
</dbReference>
<dbReference type="Pfam" id="PF08867">
    <property type="entry name" value="FRG"/>
    <property type="match status" value="1"/>
</dbReference>
<organism evidence="2 3">
    <name type="scientific">Streptomyces chartreusis</name>
    <dbReference type="NCBI Taxonomy" id="1969"/>
    <lineage>
        <taxon>Bacteria</taxon>
        <taxon>Bacillati</taxon>
        <taxon>Actinomycetota</taxon>
        <taxon>Actinomycetes</taxon>
        <taxon>Kitasatosporales</taxon>
        <taxon>Streptomycetaceae</taxon>
        <taxon>Streptomyces</taxon>
    </lineage>
</organism>
<evidence type="ECO:0000313" key="3">
    <source>
        <dbReference type="Proteomes" id="UP000509418"/>
    </source>
</evidence>
<proteinExistence type="predicted"/>
<dbReference type="Proteomes" id="UP000509418">
    <property type="component" value="Chromosome"/>
</dbReference>
<dbReference type="RefSeq" id="WP_176578821.1">
    <property type="nucleotide sequence ID" value="NZ_CBDRGH010000022.1"/>
</dbReference>
<gene>
    <name evidence="2" type="ORF">HUT05_47285</name>
</gene>
<dbReference type="SMART" id="SM00901">
    <property type="entry name" value="FRG"/>
    <property type="match status" value="1"/>
</dbReference>
<sequence>MGIAGRYFGEHDSNRRLNITSAETLWEWMKSGAADRLASHKWQLTPGEDLFFRGQPNIEYGLSSSLYRVCRARRTAPETGTPNRVDELVMARTEREIIKTMRGEGIGRLMTDGQLLAVLQHHGIPTRLIDVSESPLEALFFAVDQEHGVAGRLFMLHLHQDAAQRIDTIDFSQQSLEWAEAAHGRLRAKGEWTQQVAVVAQAPLDPRMQAQRGRFLVGGLNRRYGGRSYLIDRLNVPAEQYPDISTLGINFLNSATAKPNTHWPATGWTLRIDAAWKPELLQRLAGEGIHHDSMYPPFGEVRRLALKVARDTVDQLT</sequence>
<reference evidence="2 3" key="1">
    <citation type="submission" date="2020-06" db="EMBL/GenBank/DDBJ databases">
        <title>Genome mining for natural products.</title>
        <authorList>
            <person name="Zhang B."/>
            <person name="Shi J."/>
            <person name="Ge H."/>
        </authorList>
    </citation>
    <scope>NUCLEOTIDE SEQUENCE [LARGE SCALE GENOMIC DNA]</scope>
    <source>
        <strain evidence="2 3">NA02069</strain>
    </source>
</reference>
<evidence type="ECO:0000259" key="1">
    <source>
        <dbReference type="SMART" id="SM00901"/>
    </source>
</evidence>
<feature type="domain" description="FRG" evidence="1">
    <location>
        <begin position="46"/>
        <end position="154"/>
    </location>
</feature>
<evidence type="ECO:0000313" key="2">
    <source>
        <dbReference type="EMBL" id="QKZ24290.1"/>
    </source>
</evidence>
<protein>
    <submittedName>
        <fullName evidence="2">FRG domain-containing protein</fullName>
    </submittedName>
</protein>
<name>A0A7H8TQ77_STRCX</name>
<dbReference type="InterPro" id="IPR014966">
    <property type="entry name" value="FRG-dom"/>
</dbReference>